<keyword evidence="2" id="KW-1185">Reference proteome</keyword>
<gene>
    <name evidence="1" type="ORF">DLAC_00682</name>
</gene>
<dbReference type="InParanoid" id="A0A152A8J3"/>
<comment type="caution">
    <text evidence="1">The sequence shown here is derived from an EMBL/GenBank/DDBJ whole genome shotgun (WGS) entry which is preliminary data.</text>
</comment>
<dbReference type="EMBL" id="LODT01000003">
    <property type="protein sequence ID" value="KYR02548.1"/>
    <property type="molecule type" value="Genomic_DNA"/>
</dbReference>
<organism evidence="1 2">
    <name type="scientific">Tieghemostelium lacteum</name>
    <name type="common">Slime mold</name>
    <name type="synonym">Dictyostelium lacteum</name>
    <dbReference type="NCBI Taxonomy" id="361077"/>
    <lineage>
        <taxon>Eukaryota</taxon>
        <taxon>Amoebozoa</taxon>
        <taxon>Evosea</taxon>
        <taxon>Eumycetozoa</taxon>
        <taxon>Dictyostelia</taxon>
        <taxon>Dictyosteliales</taxon>
        <taxon>Raperosteliaceae</taxon>
        <taxon>Tieghemostelium</taxon>
    </lineage>
</organism>
<protein>
    <submittedName>
        <fullName evidence="1">Uncharacterized protein</fullName>
    </submittedName>
</protein>
<reference evidence="1 2" key="1">
    <citation type="submission" date="2015-12" db="EMBL/GenBank/DDBJ databases">
        <title>Dictyostelia acquired genes for synthesis and detection of signals that induce cell-type specialization by lateral gene transfer from prokaryotes.</title>
        <authorList>
            <person name="Gloeckner G."/>
            <person name="Schaap P."/>
        </authorList>
    </citation>
    <scope>NUCLEOTIDE SEQUENCE [LARGE SCALE GENOMIC DNA]</scope>
    <source>
        <strain evidence="1 2">TK</strain>
    </source>
</reference>
<dbReference type="OrthoDB" id="1095242at2759"/>
<accession>A0A152A8J3</accession>
<dbReference type="AlphaFoldDB" id="A0A152A8J3"/>
<evidence type="ECO:0000313" key="2">
    <source>
        <dbReference type="Proteomes" id="UP000076078"/>
    </source>
</evidence>
<evidence type="ECO:0000313" key="1">
    <source>
        <dbReference type="EMBL" id="KYR02548.1"/>
    </source>
</evidence>
<dbReference type="Proteomes" id="UP000076078">
    <property type="component" value="Unassembled WGS sequence"/>
</dbReference>
<name>A0A152A8J3_TIELA</name>
<proteinExistence type="predicted"/>
<sequence>MFKTIEGAIPHSQLNKNDLVLLTQDFESTDGVDVVGAYVAKVKNKNNKNKDIEFELIHNKKVVVEKISDNQGKVFTFKGDISALRTYIQDLSDVPKVTYHINHLPTRARARSKKRKR</sequence>